<dbReference type="GO" id="GO:0003723">
    <property type="term" value="F:RNA binding"/>
    <property type="evidence" value="ECO:0007669"/>
    <property type="project" value="UniProtKB-UniRule"/>
</dbReference>
<evidence type="ECO:0000259" key="2">
    <source>
        <dbReference type="PROSITE" id="PS50102"/>
    </source>
</evidence>
<dbReference type="InterPro" id="IPR000504">
    <property type="entry name" value="RRM_dom"/>
</dbReference>
<reference evidence="3 4" key="1">
    <citation type="journal article" date="2019" name="Nat. Ecol. Evol.">
        <title>Megaphylogeny resolves global patterns of mushroom evolution.</title>
        <authorList>
            <person name="Varga T."/>
            <person name="Krizsan K."/>
            <person name="Foldi C."/>
            <person name="Dima B."/>
            <person name="Sanchez-Garcia M."/>
            <person name="Sanchez-Ramirez S."/>
            <person name="Szollosi G.J."/>
            <person name="Szarkandi J.G."/>
            <person name="Papp V."/>
            <person name="Albert L."/>
            <person name="Andreopoulos W."/>
            <person name="Angelini C."/>
            <person name="Antonin V."/>
            <person name="Barry K.W."/>
            <person name="Bougher N.L."/>
            <person name="Buchanan P."/>
            <person name="Buyck B."/>
            <person name="Bense V."/>
            <person name="Catcheside P."/>
            <person name="Chovatia M."/>
            <person name="Cooper J."/>
            <person name="Damon W."/>
            <person name="Desjardin D."/>
            <person name="Finy P."/>
            <person name="Geml J."/>
            <person name="Haridas S."/>
            <person name="Hughes K."/>
            <person name="Justo A."/>
            <person name="Karasinski D."/>
            <person name="Kautmanova I."/>
            <person name="Kiss B."/>
            <person name="Kocsube S."/>
            <person name="Kotiranta H."/>
            <person name="LaButti K.M."/>
            <person name="Lechner B.E."/>
            <person name="Liimatainen K."/>
            <person name="Lipzen A."/>
            <person name="Lukacs Z."/>
            <person name="Mihaltcheva S."/>
            <person name="Morgado L.N."/>
            <person name="Niskanen T."/>
            <person name="Noordeloos M.E."/>
            <person name="Ohm R.A."/>
            <person name="Ortiz-Santana B."/>
            <person name="Ovrebo C."/>
            <person name="Racz N."/>
            <person name="Riley R."/>
            <person name="Savchenko A."/>
            <person name="Shiryaev A."/>
            <person name="Soop K."/>
            <person name="Spirin V."/>
            <person name="Szebenyi C."/>
            <person name="Tomsovsky M."/>
            <person name="Tulloss R.E."/>
            <person name="Uehling J."/>
            <person name="Grigoriev I.V."/>
            <person name="Vagvolgyi C."/>
            <person name="Papp T."/>
            <person name="Martin F.M."/>
            <person name="Miettinen O."/>
            <person name="Hibbett D.S."/>
            <person name="Nagy L.G."/>
        </authorList>
    </citation>
    <scope>NUCLEOTIDE SEQUENCE [LARGE SCALE GENOMIC DNA]</scope>
    <source>
        <strain evidence="3 4">FP101781</strain>
    </source>
</reference>
<dbReference type="EMBL" id="QPFP01000079">
    <property type="protein sequence ID" value="TEB23387.1"/>
    <property type="molecule type" value="Genomic_DNA"/>
</dbReference>
<dbReference type="AlphaFoldDB" id="A0A4Y7SNE5"/>
<proteinExistence type="predicted"/>
<name>A0A4Y7SNE5_COPMI</name>
<gene>
    <name evidence="3" type="ORF">FA13DRAFT_1420653</name>
</gene>
<comment type="caution">
    <text evidence="3">The sequence shown here is derived from an EMBL/GenBank/DDBJ whole genome shotgun (WGS) entry which is preliminary data.</text>
</comment>
<dbReference type="PROSITE" id="PS50102">
    <property type="entry name" value="RRM"/>
    <property type="match status" value="1"/>
</dbReference>
<feature type="domain" description="RRM" evidence="2">
    <location>
        <begin position="24"/>
        <end position="114"/>
    </location>
</feature>
<organism evidence="3 4">
    <name type="scientific">Coprinellus micaceus</name>
    <name type="common">Glistening ink-cap mushroom</name>
    <name type="synonym">Coprinus micaceus</name>
    <dbReference type="NCBI Taxonomy" id="71717"/>
    <lineage>
        <taxon>Eukaryota</taxon>
        <taxon>Fungi</taxon>
        <taxon>Dikarya</taxon>
        <taxon>Basidiomycota</taxon>
        <taxon>Agaricomycotina</taxon>
        <taxon>Agaricomycetes</taxon>
        <taxon>Agaricomycetidae</taxon>
        <taxon>Agaricales</taxon>
        <taxon>Agaricineae</taxon>
        <taxon>Psathyrellaceae</taxon>
        <taxon>Coprinellus</taxon>
    </lineage>
</organism>
<dbReference type="SUPFAM" id="SSF54928">
    <property type="entry name" value="RNA-binding domain, RBD"/>
    <property type="match status" value="1"/>
</dbReference>
<keyword evidence="1" id="KW-0694">RNA-binding</keyword>
<dbReference type="Gene3D" id="3.30.70.330">
    <property type="match status" value="1"/>
</dbReference>
<dbReference type="Proteomes" id="UP000298030">
    <property type="component" value="Unassembled WGS sequence"/>
</dbReference>
<evidence type="ECO:0000256" key="1">
    <source>
        <dbReference type="PROSITE-ProRule" id="PRU00176"/>
    </source>
</evidence>
<dbReference type="STRING" id="71717.A0A4Y7SNE5"/>
<dbReference type="OrthoDB" id="6159137at2759"/>
<accession>A0A4Y7SNE5</accession>
<dbReference type="InterPro" id="IPR012677">
    <property type="entry name" value="Nucleotide-bd_a/b_plait_sf"/>
</dbReference>
<sequence length="163" mass="18281">MVSSKSSTNSPNGVLEYGEVQATYSVRVHNIPEHVDRRELVALFRTLIGEVQCFRDVKERDQEQLEITFQNRTTAAYAYRSSSSDLASRFHRKALCMNGYSIGGATLHVAAATAPVARPRANTDERRNLYVLGIPFALTKNEFHSPLLPLWSGHTQRYPGDRG</sequence>
<protein>
    <recommendedName>
        <fullName evidence="2">RRM domain-containing protein</fullName>
    </recommendedName>
</protein>
<evidence type="ECO:0000313" key="3">
    <source>
        <dbReference type="EMBL" id="TEB23387.1"/>
    </source>
</evidence>
<evidence type="ECO:0000313" key="4">
    <source>
        <dbReference type="Proteomes" id="UP000298030"/>
    </source>
</evidence>
<keyword evidence="4" id="KW-1185">Reference proteome</keyword>
<dbReference type="CDD" id="cd00590">
    <property type="entry name" value="RRM_SF"/>
    <property type="match status" value="1"/>
</dbReference>
<dbReference type="InterPro" id="IPR035979">
    <property type="entry name" value="RBD_domain_sf"/>
</dbReference>